<comment type="caution">
    <text evidence="11">The sequence shown here is derived from an EMBL/GenBank/DDBJ whole genome shotgun (WGS) entry which is preliminary data.</text>
</comment>
<dbReference type="PROSITE" id="PS51120">
    <property type="entry name" value="LDLRB"/>
    <property type="match status" value="3"/>
</dbReference>
<dbReference type="PROSITE" id="PS50287">
    <property type="entry name" value="SRCR_2"/>
    <property type="match status" value="3"/>
</dbReference>
<dbReference type="Gene3D" id="2.120.10.30">
    <property type="entry name" value="TolB, C-terminal domain"/>
    <property type="match status" value="1"/>
</dbReference>
<accession>A0A9D4S2N5</accession>
<dbReference type="Pfam" id="PF14670">
    <property type="entry name" value="FXa_inhibition"/>
    <property type="match status" value="1"/>
</dbReference>
<dbReference type="InterPro" id="IPR000742">
    <property type="entry name" value="EGF"/>
</dbReference>
<evidence type="ECO:0000256" key="2">
    <source>
        <dbReference type="ARBA" id="ARBA00022729"/>
    </source>
</evidence>
<dbReference type="Pfam" id="PF00530">
    <property type="entry name" value="SRCR"/>
    <property type="match status" value="3"/>
</dbReference>
<dbReference type="InterPro" id="IPR001190">
    <property type="entry name" value="SRCR"/>
</dbReference>
<dbReference type="FunFam" id="3.10.250.10:FF:000007">
    <property type="entry name" value="Soluble scavenger receptor cysteine-rich domain-containing protein SSC5D"/>
    <property type="match status" value="1"/>
</dbReference>
<reference evidence="11" key="2">
    <citation type="submission" date="2020-11" db="EMBL/GenBank/DDBJ databases">
        <authorList>
            <person name="McCartney M.A."/>
            <person name="Auch B."/>
            <person name="Kono T."/>
            <person name="Mallez S."/>
            <person name="Becker A."/>
            <person name="Gohl D.M."/>
            <person name="Silverstein K.A.T."/>
            <person name="Koren S."/>
            <person name="Bechman K.B."/>
            <person name="Herman A."/>
            <person name="Abrahante J.E."/>
            <person name="Garbe J."/>
        </authorList>
    </citation>
    <scope>NUCLEOTIDE SEQUENCE</scope>
    <source>
        <strain evidence="11">Duluth1</strain>
        <tissue evidence="11">Whole animal</tissue>
    </source>
</reference>
<sequence length="754" mass="80165">MAFMRSVTAFVLFNVVLIPYSADCLVCSHCTGVADPNACRSTQLCSPGQSCFQRSRTTQSGTVTYDMGCMDTQICAVNLGLPIVGRSITKREKSDCQQCCSVDNCNENLCTLGSLTQSFLLFVDSRNSAVFRMDLATQSYVLIESLNPVVTNPVAIDYDYVHQNVYWTDVLSKLIVRGHVGGAGTTIIESLSSSSTADGLAIDPESRLLFYTDTGTDVIAVLNIDTRKETVIIDSGLDQPRAITLDVKQRKMYWTDWGSHPKIEVSNYDGTNRRILVDSGLQLPNAVALDPTDAVIYWADAGTAQIEKMNLDGSNRLTLSNGGSTSHYFGLAVDDHALYYTDWNRNSVMTLPKSGGTAVPFGKPAFGRLNDIHAYTGPQSNTGNNACVDGNGGCDHICLPLAGNSRTCVCQQGYTLQTNGKSCSGSASVRLTGGNSTSKGRVEVSLNGGSWGTICDDRFGPEEANIICSMLGFQRTGAIAKDKSYFGQAQSSLPIVLDDLDCIGTEGSILECSHSPLGSTDCSHNEDASVICASEGQVYLSGTDNNYQGRVEVFLNGRWGTICDDSFGQNEAKVVCGMLGFPRNGSLSRGASAFGPGVETEPIHLDNVQCAGTEASILDCQHNRVDVSDCGHSEDVGVLCQADASVKVRLTGSSSNLEGRVEISVDNGATWGTVCDDNFGTAEAGVVCAMMGFSRTGAAARGSAYYGAGSSSQNILLDDVTCTGSEYSIMQCQHSVVGTSNCAHSEDVGVTCQR</sequence>
<organism evidence="11 12">
    <name type="scientific">Dreissena polymorpha</name>
    <name type="common">Zebra mussel</name>
    <name type="synonym">Mytilus polymorpha</name>
    <dbReference type="NCBI Taxonomy" id="45954"/>
    <lineage>
        <taxon>Eukaryota</taxon>
        <taxon>Metazoa</taxon>
        <taxon>Spiralia</taxon>
        <taxon>Lophotrochozoa</taxon>
        <taxon>Mollusca</taxon>
        <taxon>Bivalvia</taxon>
        <taxon>Autobranchia</taxon>
        <taxon>Heteroconchia</taxon>
        <taxon>Euheterodonta</taxon>
        <taxon>Imparidentia</taxon>
        <taxon>Neoheterodontei</taxon>
        <taxon>Myida</taxon>
        <taxon>Dreissenoidea</taxon>
        <taxon>Dreissenidae</taxon>
        <taxon>Dreissena</taxon>
    </lineage>
</organism>
<comment type="caution">
    <text evidence="7">Lacks conserved residue(s) required for the propagation of feature annotation.</text>
</comment>
<feature type="chain" id="PRO_5039270657" description="SRCR domain-containing protein" evidence="9">
    <location>
        <begin position="25"/>
        <end position="754"/>
    </location>
</feature>
<feature type="domain" description="SRCR" evidence="10">
    <location>
        <begin position="429"/>
        <end position="533"/>
    </location>
</feature>
<dbReference type="SMART" id="SM00135">
    <property type="entry name" value="LY"/>
    <property type="match status" value="4"/>
</dbReference>
<evidence type="ECO:0000256" key="1">
    <source>
        <dbReference type="ARBA" id="ARBA00022536"/>
    </source>
</evidence>
<dbReference type="InterPro" id="IPR000033">
    <property type="entry name" value="LDLR_classB_rpt"/>
</dbReference>
<keyword evidence="5" id="KW-0675">Receptor</keyword>
<dbReference type="PRINTS" id="PR00258">
    <property type="entry name" value="SPERACTRCPTR"/>
</dbReference>
<evidence type="ECO:0000313" key="12">
    <source>
        <dbReference type="Proteomes" id="UP000828390"/>
    </source>
</evidence>
<dbReference type="EMBL" id="JAIWYP010000001">
    <property type="protein sequence ID" value="KAH3888330.1"/>
    <property type="molecule type" value="Genomic_DNA"/>
</dbReference>
<feature type="domain" description="SRCR" evidence="10">
    <location>
        <begin position="538"/>
        <end position="641"/>
    </location>
</feature>
<evidence type="ECO:0000256" key="4">
    <source>
        <dbReference type="ARBA" id="ARBA00023157"/>
    </source>
</evidence>
<dbReference type="SMART" id="SM00181">
    <property type="entry name" value="EGF"/>
    <property type="match status" value="1"/>
</dbReference>
<dbReference type="OrthoDB" id="10046193at2759"/>
<evidence type="ECO:0000256" key="7">
    <source>
        <dbReference type="PROSITE-ProRule" id="PRU00196"/>
    </source>
</evidence>
<evidence type="ECO:0000256" key="5">
    <source>
        <dbReference type="ARBA" id="ARBA00023170"/>
    </source>
</evidence>
<dbReference type="Gene3D" id="3.10.250.10">
    <property type="entry name" value="SRCR-like domain"/>
    <property type="match status" value="3"/>
</dbReference>
<feature type="disulfide bond" evidence="7">
    <location>
        <begin position="722"/>
        <end position="732"/>
    </location>
</feature>
<feature type="domain" description="SRCR" evidence="10">
    <location>
        <begin position="648"/>
        <end position="753"/>
    </location>
</feature>
<evidence type="ECO:0000259" key="10">
    <source>
        <dbReference type="PROSITE" id="PS50287"/>
    </source>
</evidence>
<dbReference type="Proteomes" id="UP000828390">
    <property type="component" value="Unassembled WGS sequence"/>
</dbReference>
<dbReference type="SUPFAM" id="SSF57196">
    <property type="entry name" value="EGF/Laminin"/>
    <property type="match status" value="1"/>
</dbReference>
<dbReference type="SUPFAM" id="SSF56487">
    <property type="entry name" value="SRCR-like"/>
    <property type="match status" value="3"/>
</dbReference>
<dbReference type="InterPro" id="IPR011042">
    <property type="entry name" value="6-blade_b-propeller_TolB-like"/>
</dbReference>
<keyword evidence="2 9" id="KW-0732">Signal</keyword>
<dbReference type="AlphaFoldDB" id="A0A9D4S2N5"/>
<keyword evidence="4 7" id="KW-1015">Disulfide bond</keyword>
<feature type="disulfide bond" evidence="7">
    <location>
        <begin position="502"/>
        <end position="512"/>
    </location>
</feature>
<feature type="repeat" description="LDL-receptor class B" evidence="8">
    <location>
        <begin position="207"/>
        <end position="249"/>
    </location>
</feature>
<dbReference type="FunFam" id="2.120.10.30:FF:000241">
    <property type="entry name" value="Low-density lipoprotein receptor-related protein 6"/>
    <property type="match status" value="1"/>
</dbReference>
<evidence type="ECO:0000256" key="6">
    <source>
        <dbReference type="ARBA" id="ARBA00023180"/>
    </source>
</evidence>
<keyword evidence="12" id="KW-1185">Reference proteome</keyword>
<dbReference type="InterPro" id="IPR036772">
    <property type="entry name" value="SRCR-like_dom_sf"/>
</dbReference>
<keyword evidence="1" id="KW-0245">EGF-like domain</keyword>
<dbReference type="FunFam" id="3.10.250.10:FF:000001">
    <property type="entry name" value="Lysyl oxidase 4 isoform X1"/>
    <property type="match status" value="1"/>
</dbReference>
<feature type="repeat" description="LDL-receptor class B" evidence="8">
    <location>
        <begin position="294"/>
        <end position="337"/>
    </location>
</feature>
<evidence type="ECO:0000313" key="11">
    <source>
        <dbReference type="EMBL" id="KAH3888330.1"/>
    </source>
</evidence>
<name>A0A9D4S2N5_DREPO</name>
<dbReference type="Pfam" id="PF00058">
    <property type="entry name" value="Ldl_recept_b"/>
    <property type="match status" value="1"/>
</dbReference>
<evidence type="ECO:0000256" key="3">
    <source>
        <dbReference type="ARBA" id="ARBA00022737"/>
    </source>
</evidence>
<proteinExistence type="predicted"/>
<gene>
    <name evidence="11" type="ORF">DPMN_012362</name>
</gene>
<keyword evidence="3" id="KW-0677">Repeat</keyword>
<feature type="disulfide bond" evidence="7">
    <location>
        <begin position="610"/>
        <end position="620"/>
    </location>
</feature>
<dbReference type="SMART" id="SM00202">
    <property type="entry name" value="SR"/>
    <property type="match status" value="3"/>
</dbReference>
<protein>
    <recommendedName>
        <fullName evidence="10">SRCR domain-containing protein</fullName>
    </recommendedName>
</protein>
<dbReference type="FunFam" id="3.10.250.10:FF:000005">
    <property type="entry name" value="Neurotrypsin isoform A"/>
    <property type="match status" value="1"/>
</dbReference>
<dbReference type="PANTHER" id="PTHR19331:SF465">
    <property type="entry name" value="EGG PEPTIDE SPERACT RECEPTOR"/>
    <property type="match status" value="1"/>
</dbReference>
<evidence type="ECO:0000256" key="9">
    <source>
        <dbReference type="SAM" id="SignalP"/>
    </source>
</evidence>
<dbReference type="GO" id="GO:0016020">
    <property type="term" value="C:membrane"/>
    <property type="evidence" value="ECO:0007669"/>
    <property type="project" value="InterPro"/>
</dbReference>
<reference evidence="11" key="1">
    <citation type="journal article" date="2019" name="bioRxiv">
        <title>The Genome of the Zebra Mussel, Dreissena polymorpha: A Resource for Invasive Species Research.</title>
        <authorList>
            <person name="McCartney M.A."/>
            <person name="Auch B."/>
            <person name="Kono T."/>
            <person name="Mallez S."/>
            <person name="Zhang Y."/>
            <person name="Obille A."/>
            <person name="Becker A."/>
            <person name="Abrahante J.E."/>
            <person name="Garbe J."/>
            <person name="Badalamenti J.P."/>
            <person name="Herman A."/>
            <person name="Mangelson H."/>
            <person name="Liachko I."/>
            <person name="Sullivan S."/>
            <person name="Sone E.D."/>
            <person name="Koren S."/>
            <person name="Silverstein K.A.T."/>
            <person name="Beckman K.B."/>
            <person name="Gohl D.M."/>
        </authorList>
    </citation>
    <scope>NUCLEOTIDE SEQUENCE</scope>
    <source>
        <strain evidence="11">Duluth1</strain>
        <tissue evidence="11">Whole animal</tissue>
    </source>
</reference>
<evidence type="ECO:0000256" key="8">
    <source>
        <dbReference type="PROSITE-ProRule" id="PRU00461"/>
    </source>
</evidence>
<dbReference type="SUPFAM" id="SSF63825">
    <property type="entry name" value="YWTD domain"/>
    <property type="match status" value="1"/>
</dbReference>
<feature type="repeat" description="LDL-receptor class B" evidence="8">
    <location>
        <begin position="250"/>
        <end position="293"/>
    </location>
</feature>
<keyword evidence="6" id="KW-0325">Glycoprotein</keyword>
<feature type="signal peptide" evidence="9">
    <location>
        <begin position="1"/>
        <end position="24"/>
    </location>
</feature>
<dbReference type="PANTHER" id="PTHR19331">
    <property type="entry name" value="SCAVENGER RECEPTOR DOMAIN-CONTAINING"/>
    <property type="match status" value="1"/>
</dbReference>